<dbReference type="PANTHER" id="PTHR28498">
    <property type="entry name" value="ZINC FINGER SWIM DOMAIN-CONTAINING PROTEIN 7"/>
    <property type="match status" value="1"/>
</dbReference>
<evidence type="ECO:0000259" key="2">
    <source>
        <dbReference type="PROSITE" id="PS50966"/>
    </source>
</evidence>
<dbReference type="GO" id="GO:0008270">
    <property type="term" value="F:zinc ion binding"/>
    <property type="evidence" value="ECO:0007669"/>
    <property type="project" value="UniProtKB-KW"/>
</dbReference>
<dbReference type="InterPro" id="IPR007527">
    <property type="entry name" value="Znf_SWIM"/>
</dbReference>
<dbReference type="PANTHER" id="PTHR28498:SF1">
    <property type="entry name" value="ZINC FINGER SWIM DOMAIN-CONTAINING PROTEIN 7"/>
    <property type="match status" value="1"/>
</dbReference>
<name>A0A9D4RT18_DREPO</name>
<evidence type="ECO:0000256" key="1">
    <source>
        <dbReference type="PROSITE-ProRule" id="PRU00325"/>
    </source>
</evidence>
<sequence length="159" mass="17292">MAAASKPGNDPMLINNADFCVKHNAQLIAAVIEQLFEELKYSFKETGKVSDDILAALNNVFDATLVPALDLVDNCSVTVLTCPAGRHVYQVIGSSGTPYTCLVSCQYCSCPAYRFSVLKKEDHVMCKHVLAVKLSNAMGVTKELQVTDAEIGRMISQME</sequence>
<dbReference type="Proteomes" id="UP000828390">
    <property type="component" value="Unassembled WGS sequence"/>
</dbReference>
<dbReference type="EMBL" id="JAIWYP010000001">
    <property type="protein sequence ID" value="KAH3877710.1"/>
    <property type="molecule type" value="Genomic_DNA"/>
</dbReference>
<dbReference type="Pfam" id="PF04434">
    <property type="entry name" value="SWIM"/>
    <property type="match status" value="1"/>
</dbReference>
<dbReference type="GO" id="GO:0000724">
    <property type="term" value="P:double-strand break repair via homologous recombination"/>
    <property type="evidence" value="ECO:0007669"/>
    <property type="project" value="TreeGrafter"/>
</dbReference>
<dbReference type="AlphaFoldDB" id="A0A9D4RT18"/>
<evidence type="ECO:0000313" key="4">
    <source>
        <dbReference type="Proteomes" id="UP000828390"/>
    </source>
</evidence>
<organism evidence="3 4">
    <name type="scientific">Dreissena polymorpha</name>
    <name type="common">Zebra mussel</name>
    <name type="synonym">Mytilus polymorpha</name>
    <dbReference type="NCBI Taxonomy" id="45954"/>
    <lineage>
        <taxon>Eukaryota</taxon>
        <taxon>Metazoa</taxon>
        <taxon>Spiralia</taxon>
        <taxon>Lophotrochozoa</taxon>
        <taxon>Mollusca</taxon>
        <taxon>Bivalvia</taxon>
        <taxon>Autobranchia</taxon>
        <taxon>Heteroconchia</taxon>
        <taxon>Euheterodonta</taxon>
        <taxon>Imparidentia</taxon>
        <taxon>Neoheterodontei</taxon>
        <taxon>Myida</taxon>
        <taxon>Dreissenoidea</taxon>
        <taxon>Dreissenidae</taxon>
        <taxon>Dreissena</taxon>
    </lineage>
</organism>
<keyword evidence="1" id="KW-0479">Metal-binding</keyword>
<evidence type="ECO:0000313" key="3">
    <source>
        <dbReference type="EMBL" id="KAH3877710.1"/>
    </source>
</evidence>
<proteinExistence type="predicted"/>
<dbReference type="OrthoDB" id="337581at2759"/>
<dbReference type="PROSITE" id="PS50966">
    <property type="entry name" value="ZF_SWIM"/>
    <property type="match status" value="1"/>
</dbReference>
<comment type="caution">
    <text evidence="3">The sequence shown here is derived from an EMBL/GenBank/DDBJ whole genome shotgun (WGS) entry which is preliminary data.</text>
</comment>
<reference evidence="3" key="1">
    <citation type="journal article" date="2019" name="bioRxiv">
        <title>The Genome of the Zebra Mussel, Dreissena polymorpha: A Resource for Invasive Species Research.</title>
        <authorList>
            <person name="McCartney M.A."/>
            <person name="Auch B."/>
            <person name="Kono T."/>
            <person name="Mallez S."/>
            <person name="Zhang Y."/>
            <person name="Obille A."/>
            <person name="Becker A."/>
            <person name="Abrahante J.E."/>
            <person name="Garbe J."/>
            <person name="Badalamenti J.P."/>
            <person name="Herman A."/>
            <person name="Mangelson H."/>
            <person name="Liachko I."/>
            <person name="Sullivan S."/>
            <person name="Sone E.D."/>
            <person name="Koren S."/>
            <person name="Silverstein K.A.T."/>
            <person name="Beckman K.B."/>
            <person name="Gohl D.M."/>
        </authorList>
    </citation>
    <scope>NUCLEOTIDE SEQUENCE</scope>
    <source>
        <strain evidence="3">Duluth1</strain>
        <tissue evidence="3">Whole animal</tissue>
    </source>
</reference>
<dbReference type="GO" id="GO:0097196">
    <property type="term" value="C:Shu complex"/>
    <property type="evidence" value="ECO:0007669"/>
    <property type="project" value="TreeGrafter"/>
</dbReference>
<gene>
    <name evidence="3" type="ORF">DPMN_001586</name>
</gene>
<protein>
    <recommendedName>
        <fullName evidence="2">SWIM-type domain-containing protein</fullName>
    </recommendedName>
</protein>
<accession>A0A9D4RT18</accession>
<keyword evidence="1" id="KW-0863">Zinc-finger</keyword>
<keyword evidence="4" id="KW-1185">Reference proteome</keyword>
<feature type="domain" description="SWIM-type" evidence="2">
    <location>
        <begin position="99"/>
        <end position="137"/>
    </location>
</feature>
<reference evidence="3" key="2">
    <citation type="submission" date="2020-11" db="EMBL/GenBank/DDBJ databases">
        <authorList>
            <person name="McCartney M.A."/>
            <person name="Auch B."/>
            <person name="Kono T."/>
            <person name="Mallez S."/>
            <person name="Becker A."/>
            <person name="Gohl D.M."/>
            <person name="Silverstein K.A.T."/>
            <person name="Koren S."/>
            <person name="Bechman K.B."/>
            <person name="Herman A."/>
            <person name="Abrahante J.E."/>
            <person name="Garbe J."/>
        </authorList>
    </citation>
    <scope>NUCLEOTIDE SEQUENCE</scope>
    <source>
        <strain evidence="3">Duluth1</strain>
        <tissue evidence="3">Whole animal</tissue>
    </source>
</reference>
<keyword evidence="1" id="KW-0862">Zinc</keyword>